<keyword evidence="1" id="KW-1133">Transmembrane helix</keyword>
<dbReference type="AlphaFoldDB" id="A0A9D1LTF9"/>
<dbReference type="Pfam" id="PF06912">
    <property type="entry name" value="DUF1275"/>
    <property type="match status" value="1"/>
</dbReference>
<gene>
    <name evidence="2" type="ORF">IAB04_00105</name>
</gene>
<reference evidence="2" key="2">
    <citation type="journal article" date="2021" name="PeerJ">
        <title>Extensive microbial diversity within the chicken gut microbiome revealed by metagenomics and culture.</title>
        <authorList>
            <person name="Gilroy R."/>
            <person name="Ravi A."/>
            <person name="Getino M."/>
            <person name="Pursley I."/>
            <person name="Horton D.L."/>
            <person name="Alikhan N.F."/>
            <person name="Baker D."/>
            <person name="Gharbi K."/>
            <person name="Hall N."/>
            <person name="Watson M."/>
            <person name="Adriaenssens E.M."/>
            <person name="Foster-Nyarko E."/>
            <person name="Jarju S."/>
            <person name="Secka A."/>
            <person name="Antonio M."/>
            <person name="Oren A."/>
            <person name="Chaudhuri R.R."/>
            <person name="La Ragione R."/>
            <person name="Hildebrand F."/>
            <person name="Pallen M.J."/>
        </authorList>
    </citation>
    <scope>NUCLEOTIDE SEQUENCE</scope>
    <source>
        <strain evidence="2">ChiSjej4B22-9803</strain>
    </source>
</reference>
<evidence type="ECO:0000256" key="1">
    <source>
        <dbReference type="SAM" id="Phobius"/>
    </source>
</evidence>
<name>A0A9D1LTF9_9FIRM</name>
<dbReference type="PANTHER" id="PTHR37314">
    <property type="entry name" value="SLR0142 PROTEIN"/>
    <property type="match status" value="1"/>
</dbReference>
<comment type="caution">
    <text evidence="2">The sequence shown here is derived from an EMBL/GenBank/DDBJ whole genome shotgun (WGS) entry which is preliminary data.</text>
</comment>
<accession>A0A9D1LTF9</accession>
<protein>
    <submittedName>
        <fullName evidence="2">DUF1275 domain-containing protein</fullName>
    </submittedName>
</protein>
<dbReference type="PANTHER" id="PTHR37314:SF4">
    <property type="entry name" value="UPF0700 TRANSMEMBRANE PROTEIN YOAK"/>
    <property type="match status" value="1"/>
</dbReference>
<proteinExistence type="predicted"/>
<keyword evidence="1" id="KW-0472">Membrane</keyword>
<dbReference type="Proteomes" id="UP000824111">
    <property type="component" value="Unassembled WGS sequence"/>
</dbReference>
<feature type="transmembrane region" description="Helical" evidence="1">
    <location>
        <begin position="53"/>
        <end position="73"/>
    </location>
</feature>
<feature type="transmembrane region" description="Helical" evidence="1">
    <location>
        <begin position="6"/>
        <end position="25"/>
    </location>
</feature>
<dbReference type="InterPro" id="IPR010699">
    <property type="entry name" value="DUF1275"/>
</dbReference>
<keyword evidence="1" id="KW-0812">Transmembrane</keyword>
<organism evidence="2 3">
    <name type="scientific">Candidatus Avimonoglobus intestinipullorum</name>
    <dbReference type="NCBI Taxonomy" id="2840699"/>
    <lineage>
        <taxon>Bacteria</taxon>
        <taxon>Bacillati</taxon>
        <taxon>Bacillota</taxon>
        <taxon>Clostridia</taxon>
        <taxon>Eubacteriales</taxon>
        <taxon>Candidatus Avimonoglobus</taxon>
    </lineage>
</organism>
<feature type="transmembrane region" description="Helical" evidence="1">
    <location>
        <begin position="200"/>
        <end position="217"/>
    </location>
</feature>
<evidence type="ECO:0000313" key="2">
    <source>
        <dbReference type="EMBL" id="HIU47744.1"/>
    </source>
</evidence>
<evidence type="ECO:0000313" key="3">
    <source>
        <dbReference type="Proteomes" id="UP000824111"/>
    </source>
</evidence>
<dbReference type="EMBL" id="DVND01000004">
    <property type="protein sequence ID" value="HIU47744.1"/>
    <property type="molecule type" value="Genomic_DNA"/>
</dbReference>
<feature type="transmembrane region" description="Helical" evidence="1">
    <location>
        <begin position="173"/>
        <end position="194"/>
    </location>
</feature>
<sequence>MCERNWIYYTLISIAGFMGAYTYLLRGNVFCNAQTGNVVLMGMALGAGKWGEGFYYLIPISAYVLGAFVSELFPNPIKHTLPIRWDTLLIAIEMLVVAGLGFVPESAPVQISQVAINFIASMQYNTFRQAEGIPVATTFATNHIRQIGVGLAKELKHLHTGNKSHRKKLSIHFLMLVFFVLGAVTGTICCNLFIGKAIWVLLIPFGIVFGALLYADLKTERDMVEKKPAGH</sequence>
<reference evidence="2" key="1">
    <citation type="submission" date="2020-10" db="EMBL/GenBank/DDBJ databases">
        <authorList>
            <person name="Gilroy R."/>
        </authorList>
    </citation>
    <scope>NUCLEOTIDE SEQUENCE</scope>
    <source>
        <strain evidence="2">ChiSjej4B22-9803</strain>
    </source>
</reference>